<dbReference type="Pfam" id="PF26343">
    <property type="entry name" value="VapC50_C"/>
    <property type="match status" value="1"/>
</dbReference>
<sequence>MFANRFTAVVDACVLFSPLKRNLILSLAEAELFRVRWSERILDETEIATVRYLTDKGCIDPEERARRARTMMTTAFDDANVVDYDGISHDIGKLPDERDRHVIAAAIKCRADIIVTDNLKDFPGTVLGRYNIEVKSADEFIADTIDLNSSLSVSAIRTMRQRLNRPEKTPEALLLDLEALGLTLTVDQLRESITLV</sequence>
<evidence type="ECO:0000259" key="1">
    <source>
        <dbReference type="Pfam" id="PF13470"/>
    </source>
</evidence>
<feature type="domain" description="PIN" evidence="1">
    <location>
        <begin position="8"/>
        <end position="119"/>
    </location>
</feature>
<dbReference type="AlphaFoldDB" id="A0A193LJS2"/>
<keyword evidence="4" id="KW-1185">Reference proteome</keyword>
<reference evidence="3 4" key="1">
    <citation type="submission" date="2016-06" db="EMBL/GenBank/DDBJ databases">
        <title>Complete genome sequence of a deep-branching marine Gamma Proteobacterium Woeseia oceani type strain XK5.</title>
        <authorList>
            <person name="Mu D."/>
            <person name="Du Z."/>
        </authorList>
    </citation>
    <scope>NUCLEOTIDE SEQUENCE [LARGE SCALE GENOMIC DNA]</scope>
    <source>
        <strain evidence="3 4">XK5</strain>
    </source>
</reference>
<accession>A0A193LJS2</accession>
<dbReference type="Proteomes" id="UP000092695">
    <property type="component" value="Chromosome"/>
</dbReference>
<evidence type="ECO:0000259" key="2">
    <source>
        <dbReference type="Pfam" id="PF26343"/>
    </source>
</evidence>
<dbReference type="RefSeq" id="WP_068618180.1">
    <property type="nucleotide sequence ID" value="NZ_CP016268.1"/>
</dbReference>
<protein>
    <submittedName>
        <fullName evidence="3">PIN domain-containing protein</fullName>
    </submittedName>
</protein>
<dbReference type="KEGG" id="woc:BA177_16955"/>
<gene>
    <name evidence="3" type="ORF">BA177_16955</name>
</gene>
<dbReference type="OrthoDB" id="211933at2"/>
<evidence type="ECO:0000313" key="4">
    <source>
        <dbReference type="Proteomes" id="UP000092695"/>
    </source>
</evidence>
<evidence type="ECO:0000313" key="3">
    <source>
        <dbReference type="EMBL" id="ANO52649.1"/>
    </source>
</evidence>
<name>A0A193LJS2_9GAMM</name>
<feature type="domain" description="VapC50 C-terminal" evidence="2">
    <location>
        <begin position="137"/>
        <end position="191"/>
    </location>
</feature>
<proteinExistence type="predicted"/>
<dbReference type="EMBL" id="CP016268">
    <property type="protein sequence ID" value="ANO52649.1"/>
    <property type="molecule type" value="Genomic_DNA"/>
</dbReference>
<organism evidence="3 4">
    <name type="scientific">Woeseia oceani</name>
    <dbReference type="NCBI Taxonomy" id="1548547"/>
    <lineage>
        <taxon>Bacteria</taxon>
        <taxon>Pseudomonadati</taxon>
        <taxon>Pseudomonadota</taxon>
        <taxon>Gammaproteobacteria</taxon>
        <taxon>Woeseiales</taxon>
        <taxon>Woeseiaceae</taxon>
        <taxon>Woeseia</taxon>
    </lineage>
</organism>
<dbReference type="InterPro" id="IPR058652">
    <property type="entry name" value="VapC50_C"/>
</dbReference>
<dbReference type="Pfam" id="PF13470">
    <property type="entry name" value="PIN_3"/>
    <property type="match status" value="1"/>
</dbReference>
<dbReference type="InterPro" id="IPR002716">
    <property type="entry name" value="PIN_dom"/>
</dbReference>